<proteinExistence type="inferred from homology"/>
<keyword evidence="1" id="KW-0547">Nucleotide-binding</keyword>
<dbReference type="InterPro" id="IPR001752">
    <property type="entry name" value="Kinesin_motor_dom"/>
</dbReference>
<dbReference type="Gene3D" id="3.40.850.10">
    <property type="entry name" value="Kinesin motor domain"/>
    <property type="match status" value="1"/>
</dbReference>
<comment type="caution">
    <text evidence="5">The sequence shown here is derived from an EMBL/GenBank/DDBJ whole genome shotgun (WGS) entry which is preliminary data.</text>
</comment>
<dbReference type="PROSITE" id="PS50067">
    <property type="entry name" value="KINESIN_MOTOR_2"/>
    <property type="match status" value="1"/>
</dbReference>
<gene>
    <name evidence="5" type="ORF">NP493_2g13202</name>
</gene>
<evidence type="ECO:0000313" key="5">
    <source>
        <dbReference type="EMBL" id="KAK2194145.1"/>
    </source>
</evidence>
<dbReference type="EMBL" id="JAODUO010000002">
    <property type="protein sequence ID" value="KAK2194145.1"/>
    <property type="molecule type" value="Genomic_DNA"/>
</dbReference>
<dbReference type="GO" id="GO:0008017">
    <property type="term" value="F:microtubule binding"/>
    <property type="evidence" value="ECO:0007669"/>
    <property type="project" value="InterPro"/>
</dbReference>
<feature type="domain" description="Kinesin motor" evidence="4">
    <location>
        <begin position="2"/>
        <end position="172"/>
    </location>
</feature>
<dbReference type="GO" id="GO:0003777">
    <property type="term" value="F:microtubule motor activity"/>
    <property type="evidence" value="ECO:0007669"/>
    <property type="project" value="InterPro"/>
</dbReference>
<dbReference type="InterPro" id="IPR027417">
    <property type="entry name" value="P-loop_NTPase"/>
</dbReference>
<reference evidence="5" key="1">
    <citation type="journal article" date="2023" name="Mol. Biol. Evol.">
        <title>Third-Generation Sequencing Reveals the Adaptive Role of the Epigenome in Three Deep-Sea Polychaetes.</title>
        <authorList>
            <person name="Perez M."/>
            <person name="Aroh O."/>
            <person name="Sun Y."/>
            <person name="Lan Y."/>
            <person name="Juniper S.K."/>
            <person name="Young C.R."/>
            <person name="Angers B."/>
            <person name="Qian P.Y."/>
        </authorList>
    </citation>
    <scope>NUCLEOTIDE SEQUENCE</scope>
    <source>
        <strain evidence="5">R07B-5</strain>
    </source>
</reference>
<keyword evidence="6" id="KW-1185">Reference proteome</keyword>
<organism evidence="5 6">
    <name type="scientific">Ridgeia piscesae</name>
    <name type="common">Tubeworm</name>
    <dbReference type="NCBI Taxonomy" id="27915"/>
    <lineage>
        <taxon>Eukaryota</taxon>
        <taxon>Metazoa</taxon>
        <taxon>Spiralia</taxon>
        <taxon>Lophotrochozoa</taxon>
        <taxon>Annelida</taxon>
        <taxon>Polychaeta</taxon>
        <taxon>Sedentaria</taxon>
        <taxon>Canalipalpata</taxon>
        <taxon>Sabellida</taxon>
        <taxon>Siboglinidae</taxon>
        <taxon>Ridgeia</taxon>
    </lineage>
</organism>
<dbReference type="InterPro" id="IPR036961">
    <property type="entry name" value="Kinesin_motor_dom_sf"/>
</dbReference>
<dbReference type="SUPFAM" id="SSF52540">
    <property type="entry name" value="P-loop containing nucleoside triphosphate hydrolases"/>
    <property type="match status" value="1"/>
</dbReference>
<evidence type="ECO:0000256" key="2">
    <source>
        <dbReference type="ARBA" id="ARBA00022840"/>
    </source>
</evidence>
<dbReference type="GO" id="GO:0005524">
    <property type="term" value="F:ATP binding"/>
    <property type="evidence" value="ECO:0007669"/>
    <property type="project" value="UniProtKB-KW"/>
</dbReference>
<comment type="caution">
    <text evidence="3">Lacks conserved residue(s) required for the propagation of feature annotation.</text>
</comment>
<accession>A0AAD9PGB9</accession>
<evidence type="ECO:0000313" key="6">
    <source>
        <dbReference type="Proteomes" id="UP001209878"/>
    </source>
</evidence>
<sequence>MNIDIVSRVRAAESGDLPANLLIDKFNTVKCGRLPFTFSHLHTAEAGVCEIFSKSVEPLLDLCITGFNTSLLVVGESDAGREKLLMGDDNVRNGLLPILFAGLFAKIGDDDTYGSGRRPGDGTLLNRVQMQMVEIRGEDIIDLFRSPENTQPLHITETADSGVKIDVGRLCI</sequence>
<dbReference type="Proteomes" id="UP001209878">
    <property type="component" value="Unassembled WGS sequence"/>
</dbReference>
<dbReference type="AlphaFoldDB" id="A0AAD9PGB9"/>
<keyword evidence="2" id="KW-0067">ATP-binding</keyword>
<protein>
    <recommendedName>
        <fullName evidence="4">Kinesin motor domain-containing protein</fullName>
    </recommendedName>
</protein>
<evidence type="ECO:0000259" key="4">
    <source>
        <dbReference type="PROSITE" id="PS50067"/>
    </source>
</evidence>
<name>A0AAD9PGB9_RIDPI</name>
<dbReference type="Pfam" id="PF00225">
    <property type="entry name" value="Kinesin"/>
    <property type="match status" value="1"/>
</dbReference>
<evidence type="ECO:0000256" key="3">
    <source>
        <dbReference type="PROSITE-ProRule" id="PRU00283"/>
    </source>
</evidence>
<evidence type="ECO:0000256" key="1">
    <source>
        <dbReference type="ARBA" id="ARBA00022741"/>
    </source>
</evidence>
<dbReference type="GO" id="GO:0007018">
    <property type="term" value="P:microtubule-based movement"/>
    <property type="evidence" value="ECO:0007669"/>
    <property type="project" value="InterPro"/>
</dbReference>
<comment type="similarity">
    <text evidence="3">Belongs to the TRAFAC class myosin-kinesin ATPase superfamily. Kinesin family.</text>
</comment>